<dbReference type="Gene3D" id="2.60.120.590">
    <property type="entry name" value="Alpha-ketoglutarate-dependent dioxygenase AlkB-like"/>
    <property type="match status" value="1"/>
</dbReference>
<evidence type="ECO:0000256" key="1">
    <source>
        <dbReference type="ARBA" id="ARBA00001954"/>
    </source>
</evidence>
<dbReference type="GO" id="GO:0032451">
    <property type="term" value="F:demethylase activity"/>
    <property type="evidence" value="ECO:0007669"/>
    <property type="project" value="TreeGrafter"/>
</dbReference>
<organism evidence="2 3">
    <name type="scientific">Diaphorina citri</name>
    <name type="common">Asian citrus psyllid</name>
    <dbReference type="NCBI Taxonomy" id="121845"/>
    <lineage>
        <taxon>Eukaryota</taxon>
        <taxon>Metazoa</taxon>
        <taxon>Ecdysozoa</taxon>
        <taxon>Arthropoda</taxon>
        <taxon>Hexapoda</taxon>
        <taxon>Insecta</taxon>
        <taxon>Pterygota</taxon>
        <taxon>Neoptera</taxon>
        <taxon>Paraneoptera</taxon>
        <taxon>Hemiptera</taxon>
        <taxon>Sternorrhyncha</taxon>
        <taxon>Psylloidea</taxon>
        <taxon>Psyllidae</taxon>
        <taxon>Diaphorininae</taxon>
        <taxon>Diaphorina</taxon>
    </lineage>
</organism>
<reference evidence="3" key="1">
    <citation type="submission" date="2025-08" db="UniProtKB">
        <authorList>
            <consortium name="RefSeq"/>
        </authorList>
    </citation>
    <scope>IDENTIFICATION</scope>
</reference>
<dbReference type="OMA" id="MNTLRPC"/>
<accession>A0A1S3D5F8</accession>
<sequence length="307" mass="35507">MDRSHFCGCKGVRTCIKCEQEFGYENKNIVEFTKETYVYCPHCNKAWQGSDLYAYQSHPNHSGKSFDIGGVYIKEDFLSEAETEDVMKQLDDLPWDKSQSGRRKQNFGPKCNFKKQKIKLGDFQGFPACTKFIQDRFHQEDVLSHFQTIEQCTLEYNSENGSSIDNHIDDCWIWGERIVTVNLIGDSVLTLTYYNGDSNKYNLNSPCFSYQKKYPDQKSTIVNDLSLNEKSTDSIVNETLSSVVIRIPMPARSLLVLWGEARYEWQHCVLRSDVIGRRVCIAYREFTAPYMNNEATASVFEKAKCFF</sequence>
<keyword evidence="3" id="KW-0223">Dioxygenase</keyword>
<gene>
    <name evidence="3" type="primary">LOC103511832</name>
</gene>
<dbReference type="SUPFAM" id="SSF51197">
    <property type="entry name" value="Clavaminate synthase-like"/>
    <property type="match status" value="1"/>
</dbReference>
<keyword evidence="3" id="KW-0560">Oxidoreductase</keyword>
<evidence type="ECO:0000313" key="3">
    <source>
        <dbReference type="RefSeq" id="XP_008474798.1"/>
    </source>
</evidence>
<comment type="cofactor">
    <cofactor evidence="1">
        <name>Fe(2+)</name>
        <dbReference type="ChEBI" id="CHEBI:29033"/>
    </cofactor>
</comment>
<proteinExistence type="predicted"/>
<keyword evidence="2" id="KW-1185">Reference proteome</keyword>
<name>A0A1S3D5F8_DIACI</name>
<dbReference type="Proteomes" id="UP000079169">
    <property type="component" value="Unplaced"/>
</dbReference>
<dbReference type="InterPro" id="IPR032857">
    <property type="entry name" value="ALKBH4"/>
</dbReference>
<dbReference type="GeneID" id="103511832"/>
<dbReference type="PANTHER" id="PTHR12463">
    <property type="entry name" value="OXYGENASE-RELATED"/>
    <property type="match status" value="1"/>
</dbReference>
<dbReference type="RefSeq" id="XP_008474798.1">
    <property type="nucleotide sequence ID" value="XM_008476576.3"/>
</dbReference>
<dbReference type="AlphaFoldDB" id="A0A1S3D5F8"/>
<dbReference type="GO" id="GO:0070988">
    <property type="term" value="P:demethylation"/>
    <property type="evidence" value="ECO:0007669"/>
    <property type="project" value="InterPro"/>
</dbReference>
<dbReference type="GO" id="GO:0051213">
    <property type="term" value="F:dioxygenase activity"/>
    <property type="evidence" value="ECO:0007669"/>
    <property type="project" value="UniProtKB-KW"/>
</dbReference>
<protein>
    <submittedName>
        <fullName evidence="3">Alpha-ketoglutarate-dependent dioxygenase alkB homolog 4 isoform X3</fullName>
    </submittedName>
</protein>
<dbReference type="InterPro" id="IPR037151">
    <property type="entry name" value="AlkB-like_sf"/>
</dbReference>
<dbReference type="PaxDb" id="121845-A0A1S3D5F8"/>
<evidence type="ECO:0000313" key="2">
    <source>
        <dbReference type="Proteomes" id="UP000079169"/>
    </source>
</evidence>
<dbReference type="PANTHER" id="PTHR12463:SF0">
    <property type="entry name" value="ALPHA-KETOGLUTARATE-DEPENDENT DIOXYGENASE ALKB HOMOLOG 4"/>
    <property type="match status" value="1"/>
</dbReference>
<dbReference type="STRING" id="121845.A0A1S3D5F8"/>